<sequence>MKIVFISPVTPYKENMGGPSGHPYHLMIKRPSDIEITVYSYNQNNLSDETIKEVENELNIKIKLVKQPWWYKFILQLHLTFIRILLRFPISYYIRLPRYIVEEICNSHPDVVWGYCQEFSGILSQFKNFKRIHTTPDCYCLHWYRRIGRPFTLSHYAEYFRVVMNYIKYYRMESCYDNSKNIKYHFVGDADAEFVKRINPTIDAHFLRHPHYEIENPKREIRFHQPKIRLLIAGRYDLYSYEASNEFFSMLQNLDNPDKEFFKEHYELTILGKGWSAKVNELRKFGYEANLIEFAPDYIEEIVKYDIQINPLSVGTGTKGKVLDALANGLLVIGTPYAMENIAVENNKSCVIYKDATQLISVLKEIPYERAKYEAIAIEGRKCVLTEHNREKISKELFGFFS</sequence>
<organism evidence="1 2">
    <name type="scientific">Prevotella disiens DNF00882</name>
    <dbReference type="NCBI Taxonomy" id="1401075"/>
    <lineage>
        <taxon>Bacteria</taxon>
        <taxon>Pseudomonadati</taxon>
        <taxon>Bacteroidota</taxon>
        <taxon>Bacteroidia</taxon>
        <taxon>Bacteroidales</taxon>
        <taxon>Prevotellaceae</taxon>
        <taxon>Prevotella</taxon>
    </lineage>
</organism>
<dbReference type="RefSeq" id="WP_036885133.1">
    <property type="nucleotide sequence ID" value="NZ_JRNR01000175.1"/>
</dbReference>
<dbReference type="AlphaFoldDB" id="A0A096AFV5"/>
<dbReference type="Proteomes" id="UP000029538">
    <property type="component" value="Unassembled WGS sequence"/>
</dbReference>
<comment type="caution">
    <text evidence="1">The sequence shown here is derived from an EMBL/GenBank/DDBJ whole genome shotgun (WGS) entry which is preliminary data.</text>
</comment>
<accession>A0A096AFV5</accession>
<dbReference type="SUPFAM" id="SSF53756">
    <property type="entry name" value="UDP-Glycosyltransferase/glycogen phosphorylase"/>
    <property type="match status" value="1"/>
</dbReference>
<protein>
    <recommendedName>
        <fullName evidence="3">Glycosyltransferase</fullName>
    </recommendedName>
</protein>
<gene>
    <name evidence="1" type="ORF">HMPREF0654_12020</name>
</gene>
<dbReference type="EMBL" id="JRNR01000175">
    <property type="protein sequence ID" value="KGF46023.1"/>
    <property type="molecule type" value="Genomic_DNA"/>
</dbReference>
<proteinExistence type="predicted"/>
<dbReference type="Pfam" id="PF13692">
    <property type="entry name" value="Glyco_trans_1_4"/>
    <property type="match status" value="1"/>
</dbReference>
<evidence type="ECO:0000313" key="1">
    <source>
        <dbReference type="EMBL" id="KGF46023.1"/>
    </source>
</evidence>
<evidence type="ECO:0000313" key="2">
    <source>
        <dbReference type="Proteomes" id="UP000029538"/>
    </source>
</evidence>
<name>A0A096AFV5_9BACT</name>
<evidence type="ECO:0008006" key="3">
    <source>
        <dbReference type="Google" id="ProtNLM"/>
    </source>
</evidence>
<reference evidence="1 2" key="1">
    <citation type="submission" date="2014-07" db="EMBL/GenBank/DDBJ databases">
        <authorList>
            <person name="McCorrison J."/>
            <person name="Sanka R."/>
            <person name="Torralba M."/>
            <person name="Gillis M."/>
            <person name="Haft D.H."/>
            <person name="Methe B."/>
            <person name="Sutton G."/>
            <person name="Nelson K.E."/>
        </authorList>
    </citation>
    <scope>NUCLEOTIDE SEQUENCE [LARGE SCALE GENOMIC DNA]</scope>
    <source>
        <strain evidence="1 2">DNF00882</strain>
    </source>
</reference>